<protein>
    <submittedName>
        <fullName evidence="2">Uncharacterized protein</fullName>
    </submittedName>
</protein>
<accession>K9YKC6</accession>
<dbReference type="EMBL" id="CP003940">
    <property type="protein sequence ID" value="AFZ46845.1"/>
    <property type="molecule type" value="Genomic_DNA"/>
</dbReference>
<gene>
    <name evidence="2" type="ordered locus">Cyast_0873</name>
</gene>
<keyword evidence="1" id="KW-0732">Signal</keyword>
<sequence>MKSLRVLLLSVIPLLTINASVKAEVAEIRNPSWQLVPNSIGAEVYVNTNGLIRNGNLVTYDIINDDASYTRLQANCTTNQYRSLRQGDFVSASRVSFVSTNSPWNRASKSLDYSLINFVCSR</sequence>
<evidence type="ECO:0000313" key="2">
    <source>
        <dbReference type="EMBL" id="AFZ46845.1"/>
    </source>
</evidence>
<dbReference type="HOGENOM" id="CLU_2022902_0_0_3"/>
<reference evidence="3" key="1">
    <citation type="journal article" date="2013" name="Proc. Natl. Acad. Sci. U.S.A.">
        <title>Improving the coverage of the cyanobacterial phylum using diversity-driven genome sequencing.</title>
        <authorList>
            <person name="Shih P.M."/>
            <person name="Wu D."/>
            <person name="Latifi A."/>
            <person name="Axen S.D."/>
            <person name="Fewer D.P."/>
            <person name="Talla E."/>
            <person name="Calteau A."/>
            <person name="Cai F."/>
            <person name="Tandeau de Marsac N."/>
            <person name="Rippka R."/>
            <person name="Herdman M."/>
            <person name="Sivonen K."/>
            <person name="Coursin T."/>
            <person name="Laurent T."/>
            <person name="Goodwin L."/>
            <person name="Nolan M."/>
            <person name="Davenport K.W."/>
            <person name="Han C.S."/>
            <person name="Rubin E.M."/>
            <person name="Eisen J.A."/>
            <person name="Woyke T."/>
            <person name="Gugger M."/>
            <person name="Kerfeld C.A."/>
        </authorList>
    </citation>
    <scope>NUCLEOTIDE SEQUENCE [LARGE SCALE GENOMIC DNA]</scope>
    <source>
        <strain evidence="3">ATCC 29140 / PCC 7202</strain>
    </source>
</reference>
<dbReference type="Proteomes" id="UP000010483">
    <property type="component" value="Chromosome"/>
</dbReference>
<keyword evidence="3" id="KW-1185">Reference proteome</keyword>
<evidence type="ECO:0000313" key="3">
    <source>
        <dbReference type="Proteomes" id="UP000010483"/>
    </source>
</evidence>
<name>K9YKC6_CYASC</name>
<dbReference type="KEGG" id="csn:Cyast_0873"/>
<feature type="chain" id="PRO_5003938483" evidence="1">
    <location>
        <begin position="24"/>
        <end position="122"/>
    </location>
</feature>
<organism evidence="2 3">
    <name type="scientific">Cyanobacterium stanieri (strain ATCC 29140 / PCC 7202)</name>
    <dbReference type="NCBI Taxonomy" id="292563"/>
    <lineage>
        <taxon>Bacteria</taxon>
        <taxon>Bacillati</taxon>
        <taxon>Cyanobacteriota</taxon>
        <taxon>Cyanophyceae</taxon>
        <taxon>Oscillatoriophycideae</taxon>
        <taxon>Chroococcales</taxon>
        <taxon>Geminocystaceae</taxon>
        <taxon>Cyanobacterium</taxon>
    </lineage>
</organism>
<evidence type="ECO:0000256" key="1">
    <source>
        <dbReference type="SAM" id="SignalP"/>
    </source>
</evidence>
<dbReference type="AlphaFoldDB" id="K9YKC6"/>
<dbReference type="BioCyc" id="CSTA292563:G1353-880-MONOMER"/>
<feature type="signal peptide" evidence="1">
    <location>
        <begin position="1"/>
        <end position="23"/>
    </location>
</feature>
<proteinExistence type="predicted"/>